<feature type="compositionally biased region" description="Polar residues" evidence="1">
    <location>
        <begin position="137"/>
        <end position="157"/>
    </location>
</feature>
<feature type="compositionally biased region" description="Low complexity" evidence="1">
    <location>
        <begin position="206"/>
        <end position="228"/>
    </location>
</feature>
<feature type="compositionally biased region" description="Polar residues" evidence="1">
    <location>
        <begin position="117"/>
        <end position="129"/>
    </location>
</feature>
<keyword evidence="3" id="KW-1185">Reference proteome</keyword>
<gene>
    <name evidence="2" type="ORF">BDP27DRAFT_647317</name>
</gene>
<reference evidence="2" key="1">
    <citation type="submission" date="2020-11" db="EMBL/GenBank/DDBJ databases">
        <authorList>
            <consortium name="DOE Joint Genome Institute"/>
            <person name="Ahrendt S."/>
            <person name="Riley R."/>
            <person name="Andreopoulos W."/>
            <person name="Labutti K."/>
            <person name="Pangilinan J."/>
            <person name="Ruiz-Duenas F.J."/>
            <person name="Barrasa J.M."/>
            <person name="Sanchez-Garcia M."/>
            <person name="Camarero S."/>
            <person name="Miyauchi S."/>
            <person name="Serrano A."/>
            <person name="Linde D."/>
            <person name="Babiker R."/>
            <person name="Drula E."/>
            <person name="Ayuso-Fernandez I."/>
            <person name="Pacheco R."/>
            <person name="Padilla G."/>
            <person name="Ferreira P."/>
            <person name="Barriuso J."/>
            <person name="Kellner H."/>
            <person name="Castanera R."/>
            <person name="Alfaro M."/>
            <person name="Ramirez L."/>
            <person name="Pisabarro A.G."/>
            <person name="Kuo A."/>
            <person name="Tritt A."/>
            <person name="Lipzen A."/>
            <person name="He G."/>
            <person name="Yan M."/>
            <person name="Ng V."/>
            <person name="Cullen D."/>
            <person name="Martin F."/>
            <person name="Rosso M.-N."/>
            <person name="Henrissat B."/>
            <person name="Hibbett D."/>
            <person name="Martinez A.T."/>
            <person name="Grigoriev I.V."/>
        </authorList>
    </citation>
    <scope>NUCLEOTIDE SEQUENCE</scope>
    <source>
        <strain evidence="2">AH 40177</strain>
    </source>
</reference>
<evidence type="ECO:0000313" key="2">
    <source>
        <dbReference type="EMBL" id="KAF9070148.1"/>
    </source>
</evidence>
<feature type="compositionally biased region" description="Pro residues" evidence="1">
    <location>
        <begin position="229"/>
        <end position="240"/>
    </location>
</feature>
<evidence type="ECO:0000313" key="3">
    <source>
        <dbReference type="Proteomes" id="UP000772434"/>
    </source>
</evidence>
<dbReference type="AlphaFoldDB" id="A0A9P5PUC3"/>
<feature type="compositionally biased region" description="Polar residues" evidence="1">
    <location>
        <begin position="170"/>
        <end position="205"/>
    </location>
</feature>
<organism evidence="2 3">
    <name type="scientific">Rhodocollybia butyracea</name>
    <dbReference type="NCBI Taxonomy" id="206335"/>
    <lineage>
        <taxon>Eukaryota</taxon>
        <taxon>Fungi</taxon>
        <taxon>Dikarya</taxon>
        <taxon>Basidiomycota</taxon>
        <taxon>Agaricomycotina</taxon>
        <taxon>Agaricomycetes</taxon>
        <taxon>Agaricomycetidae</taxon>
        <taxon>Agaricales</taxon>
        <taxon>Marasmiineae</taxon>
        <taxon>Omphalotaceae</taxon>
        <taxon>Rhodocollybia</taxon>
    </lineage>
</organism>
<sequence length="240" mass="25077">MFLRKKSKQQQKPQLQSQSPPYSKPLDTTPDVGSPTPLFAKFASLAGTNGSGTKPVVSAPITLAQKTQSGNGIGLGTEAARTTSVSKAITVDKPLPPPKSPPSQLSAASYLPPKETIASNGRRISTQTRVAAPATDSAPQNKADTAGSSRPPSTRKSSVPAKDLRRRESNANGYSYSGQSSVNVFNGNGQDTYGHEQTPSSYRATNSNNIPSSSPNRNNYPPSSFAPTPSTPPNGLPVSV</sequence>
<name>A0A9P5PUC3_9AGAR</name>
<comment type="caution">
    <text evidence="2">The sequence shown here is derived from an EMBL/GenBank/DDBJ whole genome shotgun (WGS) entry which is preliminary data.</text>
</comment>
<dbReference type="Proteomes" id="UP000772434">
    <property type="component" value="Unassembled WGS sequence"/>
</dbReference>
<evidence type="ECO:0000256" key="1">
    <source>
        <dbReference type="SAM" id="MobiDB-lite"/>
    </source>
</evidence>
<accession>A0A9P5PUC3</accession>
<feature type="compositionally biased region" description="Low complexity" evidence="1">
    <location>
        <begin position="10"/>
        <end position="25"/>
    </location>
</feature>
<dbReference type="EMBL" id="JADNRY010000044">
    <property type="protein sequence ID" value="KAF9070148.1"/>
    <property type="molecule type" value="Genomic_DNA"/>
</dbReference>
<protein>
    <submittedName>
        <fullName evidence="2">Uncharacterized protein</fullName>
    </submittedName>
</protein>
<proteinExistence type="predicted"/>
<feature type="region of interest" description="Disordered" evidence="1">
    <location>
        <begin position="67"/>
        <end position="240"/>
    </location>
</feature>
<feature type="region of interest" description="Disordered" evidence="1">
    <location>
        <begin position="1"/>
        <end position="37"/>
    </location>
</feature>